<gene>
    <name evidence="1" type="ORF">Lalb_Chr11g0063781</name>
</gene>
<sequence>MRRSFSITKRKKKKPPTPLELKSTVKLLRRAMLEFTVQDSETFF</sequence>
<protein>
    <submittedName>
        <fullName evidence="1">Uncharacterized protein</fullName>
    </submittedName>
</protein>
<evidence type="ECO:0000313" key="2">
    <source>
        <dbReference type="Proteomes" id="UP000447434"/>
    </source>
</evidence>
<evidence type="ECO:0000313" key="1">
    <source>
        <dbReference type="EMBL" id="KAE9603712.1"/>
    </source>
</evidence>
<organism evidence="1 2">
    <name type="scientific">Lupinus albus</name>
    <name type="common">White lupine</name>
    <name type="synonym">Lupinus termis</name>
    <dbReference type="NCBI Taxonomy" id="3870"/>
    <lineage>
        <taxon>Eukaryota</taxon>
        <taxon>Viridiplantae</taxon>
        <taxon>Streptophyta</taxon>
        <taxon>Embryophyta</taxon>
        <taxon>Tracheophyta</taxon>
        <taxon>Spermatophyta</taxon>
        <taxon>Magnoliopsida</taxon>
        <taxon>eudicotyledons</taxon>
        <taxon>Gunneridae</taxon>
        <taxon>Pentapetalae</taxon>
        <taxon>rosids</taxon>
        <taxon>fabids</taxon>
        <taxon>Fabales</taxon>
        <taxon>Fabaceae</taxon>
        <taxon>Papilionoideae</taxon>
        <taxon>50 kb inversion clade</taxon>
        <taxon>genistoids sensu lato</taxon>
        <taxon>core genistoids</taxon>
        <taxon>Genisteae</taxon>
        <taxon>Lupinus</taxon>
    </lineage>
</organism>
<name>A0A6A4PQQ5_LUPAL</name>
<dbReference type="Proteomes" id="UP000447434">
    <property type="component" value="Chromosome 11"/>
</dbReference>
<comment type="caution">
    <text evidence="1">The sequence shown here is derived from an EMBL/GenBank/DDBJ whole genome shotgun (WGS) entry which is preliminary data.</text>
</comment>
<accession>A0A6A4PQQ5</accession>
<reference evidence="2" key="1">
    <citation type="journal article" date="2020" name="Nat. Commun.">
        <title>Genome sequence of the cluster root forming white lupin.</title>
        <authorList>
            <person name="Hufnagel B."/>
            <person name="Marques A."/>
            <person name="Soriano A."/>
            <person name="Marques L."/>
            <person name="Divol F."/>
            <person name="Doumas P."/>
            <person name="Sallet E."/>
            <person name="Mancinotti D."/>
            <person name="Carrere S."/>
            <person name="Marande W."/>
            <person name="Arribat S."/>
            <person name="Keller J."/>
            <person name="Huneau C."/>
            <person name="Blein T."/>
            <person name="Aime D."/>
            <person name="Laguerre M."/>
            <person name="Taylor J."/>
            <person name="Schubert V."/>
            <person name="Nelson M."/>
            <person name="Geu-Flores F."/>
            <person name="Crespi M."/>
            <person name="Gallardo-Guerrero K."/>
            <person name="Delaux P.-M."/>
            <person name="Salse J."/>
            <person name="Berges H."/>
            <person name="Guyot R."/>
            <person name="Gouzy J."/>
            <person name="Peret B."/>
        </authorList>
    </citation>
    <scope>NUCLEOTIDE SEQUENCE [LARGE SCALE GENOMIC DNA]</scope>
    <source>
        <strain evidence="2">cv. Amiga</strain>
    </source>
</reference>
<dbReference type="AlphaFoldDB" id="A0A6A4PQQ5"/>
<keyword evidence="2" id="KW-1185">Reference proteome</keyword>
<dbReference type="EMBL" id="WOCE01000011">
    <property type="protein sequence ID" value="KAE9603712.1"/>
    <property type="molecule type" value="Genomic_DNA"/>
</dbReference>
<proteinExistence type="predicted"/>